<gene>
    <name evidence="4" type="ORF">ACFO0J_11350</name>
</gene>
<evidence type="ECO:0000256" key="1">
    <source>
        <dbReference type="ARBA" id="ARBA00022679"/>
    </source>
</evidence>
<feature type="domain" description="Cytidyltransferase-like" evidence="3">
    <location>
        <begin position="5"/>
        <end position="124"/>
    </location>
</feature>
<comment type="caution">
    <text evidence="4">The sequence shown here is derived from an EMBL/GenBank/DDBJ whole genome shotgun (WGS) entry which is preliminary data.</text>
</comment>
<evidence type="ECO:0000259" key="3">
    <source>
        <dbReference type="Pfam" id="PF01467"/>
    </source>
</evidence>
<sequence length="152" mass="17266">MKTILTYGTFDLFHIGHLRLLQRLRALGDRLIVGVSTDEFNHLKGKKTVVPFEDRIEIIRALDCVDLAIPEAAWEQKAGDIQQHAVSIFGMGSDWTGRFDELKAHCEVVYLPRTEGISSTHIRRTLKILDQTHVGELKQALDLISSIIDRFD</sequence>
<keyword evidence="1" id="KW-0808">Transferase</keyword>
<name>A0ABV8RZ39_9BURK</name>
<dbReference type="GO" id="GO:0016779">
    <property type="term" value="F:nucleotidyltransferase activity"/>
    <property type="evidence" value="ECO:0007669"/>
    <property type="project" value="UniProtKB-KW"/>
</dbReference>
<dbReference type="InterPro" id="IPR050385">
    <property type="entry name" value="Archaeal_FAD_synthase"/>
</dbReference>
<reference evidence="5" key="1">
    <citation type="journal article" date="2019" name="Int. J. Syst. Evol. Microbiol.">
        <title>The Global Catalogue of Microorganisms (GCM) 10K type strain sequencing project: providing services to taxonomists for standard genome sequencing and annotation.</title>
        <authorList>
            <consortium name="The Broad Institute Genomics Platform"/>
            <consortium name="The Broad Institute Genome Sequencing Center for Infectious Disease"/>
            <person name="Wu L."/>
            <person name="Ma J."/>
        </authorList>
    </citation>
    <scope>NUCLEOTIDE SEQUENCE [LARGE SCALE GENOMIC DNA]</scope>
    <source>
        <strain evidence="5">CGMCC 1.19029</strain>
    </source>
</reference>
<dbReference type="InterPro" id="IPR014729">
    <property type="entry name" value="Rossmann-like_a/b/a_fold"/>
</dbReference>
<dbReference type="PANTHER" id="PTHR43793:SF1">
    <property type="entry name" value="FAD SYNTHASE"/>
    <property type="match status" value="1"/>
</dbReference>
<evidence type="ECO:0000256" key="2">
    <source>
        <dbReference type="ARBA" id="ARBA00022695"/>
    </source>
</evidence>
<keyword evidence="5" id="KW-1185">Reference proteome</keyword>
<accession>A0ABV8RZ39</accession>
<evidence type="ECO:0000313" key="4">
    <source>
        <dbReference type="EMBL" id="MFC4298638.1"/>
    </source>
</evidence>
<dbReference type="Pfam" id="PF01467">
    <property type="entry name" value="CTP_transf_like"/>
    <property type="match status" value="1"/>
</dbReference>
<protein>
    <submittedName>
        <fullName evidence="4">Adenylyltransferase/cytidyltransferase family protein</fullName>
    </submittedName>
</protein>
<dbReference type="NCBIfam" id="TIGR00125">
    <property type="entry name" value="cyt_tran_rel"/>
    <property type="match status" value="1"/>
</dbReference>
<organism evidence="4 5">
    <name type="scientific">Castellaniella hirudinis</name>
    <dbReference type="NCBI Taxonomy" id="1144617"/>
    <lineage>
        <taxon>Bacteria</taxon>
        <taxon>Pseudomonadati</taxon>
        <taxon>Pseudomonadota</taxon>
        <taxon>Betaproteobacteria</taxon>
        <taxon>Burkholderiales</taxon>
        <taxon>Alcaligenaceae</taxon>
        <taxon>Castellaniella</taxon>
    </lineage>
</organism>
<dbReference type="Proteomes" id="UP001595756">
    <property type="component" value="Unassembled WGS sequence"/>
</dbReference>
<dbReference type="InterPro" id="IPR004821">
    <property type="entry name" value="Cyt_trans-like"/>
</dbReference>
<dbReference type="SUPFAM" id="SSF52374">
    <property type="entry name" value="Nucleotidylyl transferase"/>
    <property type="match status" value="1"/>
</dbReference>
<keyword evidence="2 4" id="KW-0548">Nucleotidyltransferase</keyword>
<dbReference type="EMBL" id="JBHSDY010000006">
    <property type="protein sequence ID" value="MFC4298638.1"/>
    <property type="molecule type" value="Genomic_DNA"/>
</dbReference>
<dbReference type="Gene3D" id="3.40.50.620">
    <property type="entry name" value="HUPs"/>
    <property type="match status" value="1"/>
</dbReference>
<proteinExistence type="predicted"/>
<dbReference type="RefSeq" id="WP_376813190.1">
    <property type="nucleotide sequence ID" value="NZ_JBHSDY010000006.1"/>
</dbReference>
<dbReference type="PANTHER" id="PTHR43793">
    <property type="entry name" value="FAD SYNTHASE"/>
    <property type="match status" value="1"/>
</dbReference>
<evidence type="ECO:0000313" key="5">
    <source>
        <dbReference type="Proteomes" id="UP001595756"/>
    </source>
</evidence>